<dbReference type="AlphaFoldDB" id="A0A0A9ER00"/>
<accession>A0A0A9ER00</accession>
<protein>
    <submittedName>
        <fullName evidence="1">Uncharacterized protein</fullName>
    </submittedName>
</protein>
<name>A0A0A9ER00_ARUDO</name>
<proteinExistence type="predicted"/>
<reference evidence="1" key="2">
    <citation type="journal article" date="2015" name="Data Brief">
        <title>Shoot transcriptome of the giant reed, Arundo donax.</title>
        <authorList>
            <person name="Barrero R.A."/>
            <person name="Guerrero F.D."/>
            <person name="Moolhuijzen P."/>
            <person name="Goolsby J.A."/>
            <person name="Tidwell J."/>
            <person name="Bellgard S.E."/>
            <person name="Bellgard M.I."/>
        </authorList>
    </citation>
    <scope>NUCLEOTIDE SEQUENCE</scope>
    <source>
        <tissue evidence="1">Shoot tissue taken approximately 20 cm above the soil surface</tissue>
    </source>
</reference>
<dbReference type="EMBL" id="GBRH01197590">
    <property type="protein sequence ID" value="JAE00306.1"/>
    <property type="molecule type" value="Transcribed_RNA"/>
</dbReference>
<evidence type="ECO:0000313" key="1">
    <source>
        <dbReference type="EMBL" id="JAE00306.1"/>
    </source>
</evidence>
<sequence length="60" mass="6736">MSVLNGVLELTGRTASTWKLDALSKLLPLHQHLRHSTKTTIPSFLDHFIKDTMLGHLVKS</sequence>
<organism evidence="1">
    <name type="scientific">Arundo donax</name>
    <name type="common">Giant reed</name>
    <name type="synonym">Donax arundinaceus</name>
    <dbReference type="NCBI Taxonomy" id="35708"/>
    <lineage>
        <taxon>Eukaryota</taxon>
        <taxon>Viridiplantae</taxon>
        <taxon>Streptophyta</taxon>
        <taxon>Embryophyta</taxon>
        <taxon>Tracheophyta</taxon>
        <taxon>Spermatophyta</taxon>
        <taxon>Magnoliopsida</taxon>
        <taxon>Liliopsida</taxon>
        <taxon>Poales</taxon>
        <taxon>Poaceae</taxon>
        <taxon>PACMAD clade</taxon>
        <taxon>Arundinoideae</taxon>
        <taxon>Arundineae</taxon>
        <taxon>Arundo</taxon>
    </lineage>
</organism>
<reference evidence="1" key="1">
    <citation type="submission" date="2014-09" db="EMBL/GenBank/DDBJ databases">
        <authorList>
            <person name="Magalhaes I.L.F."/>
            <person name="Oliveira U."/>
            <person name="Santos F.R."/>
            <person name="Vidigal T.H.D.A."/>
            <person name="Brescovit A.D."/>
            <person name="Santos A.J."/>
        </authorList>
    </citation>
    <scope>NUCLEOTIDE SEQUENCE</scope>
    <source>
        <tissue evidence="1">Shoot tissue taken approximately 20 cm above the soil surface</tissue>
    </source>
</reference>